<dbReference type="EMBL" id="JSUQ01000008">
    <property type="protein sequence ID" value="KHQ53107.1"/>
    <property type="molecule type" value="Genomic_DNA"/>
</dbReference>
<dbReference type="InterPro" id="IPR016181">
    <property type="entry name" value="Acyl_CoA_acyltransferase"/>
</dbReference>
<name>A0A0B3RYD7_9RHOB</name>
<dbReference type="InterPro" id="IPR051531">
    <property type="entry name" value="N-acetyltransferase"/>
</dbReference>
<keyword evidence="3" id="KW-1185">Reference proteome</keyword>
<evidence type="ECO:0000313" key="2">
    <source>
        <dbReference type="EMBL" id="KHQ53107.1"/>
    </source>
</evidence>
<dbReference type="GO" id="GO:0016747">
    <property type="term" value="F:acyltransferase activity, transferring groups other than amino-acyl groups"/>
    <property type="evidence" value="ECO:0007669"/>
    <property type="project" value="InterPro"/>
</dbReference>
<feature type="domain" description="N-acetyltransferase" evidence="1">
    <location>
        <begin position="12"/>
        <end position="166"/>
    </location>
</feature>
<dbReference type="PANTHER" id="PTHR43792">
    <property type="entry name" value="GNAT FAMILY, PUTATIVE (AFU_ORTHOLOGUE AFUA_3G00765)-RELATED-RELATED"/>
    <property type="match status" value="1"/>
</dbReference>
<dbReference type="AlphaFoldDB" id="A0A0B3RYD7"/>
<reference evidence="2 3" key="1">
    <citation type="submission" date="2014-10" db="EMBL/GenBank/DDBJ databases">
        <title>Genome sequence of Ponticoccus sp. strain UMTAT08 isolated from clonal culture of toxic dinoflagellate Alexandrium tamiyavanichii.</title>
        <authorList>
            <person name="Gan H.Y."/>
            <person name="Muhd D.-D."/>
            <person name="Mohd Noor M.E."/>
            <person name="Yeong Y.S."/>
            <person name="Usup G."/>
        </authorList>
    </citation>
    <scope>NUCLEOTIDE SEQUENCE [LARGE SCALE GENOMIC DNA]</scope>
    <source>
        <strain evidence="2 3">UMTAT08</strain>
    </source>
</reference>
<dbReference type="PROSITE" id="PS51186">
    <property type="entry name" value="GNAT"/>
    <property type="match status" value="1"/>
</dbReference>
<proteinExistence type="predicted"/>
<dbReference type="Gene3D" id="3.40.630.30">
    <property type="match status" value="1"/>
</dbReference>
<keyword evidence="2" id="KW-0808">Transferase</keyword>
<dbReference type="PANTHER" id="PTHR43792:SF1">
    <property type="entry name" value="N-ACETYLTRANSFERASE DOMAIN-CONTAINING PROTEIN"/>
    <property type="match status" value="1"/>
</dbReference>
<dbReference type="InterPro" id="IPR000182">
    <property type="entry name" value="GNAT_dom"/>
</dbReference>
<comment type="caution">
    <text evidence="2">The sequence shown here is derived from an EMBL/GenBank/DDBJ whole genome shotgun (WGS) entry which is preliminary data.</text>
</comment>
<evidence type="ECO:0000259" key="1">
    <source>
        <dbReference type="PROSITE" id="PS51186"/>
    </source>
</evidence>
<sequence>MIPQITLTSDRLTLRTPLEEDYPVISAFMASDRARFVGGPVTDEFDQWRGFLSGFGHWALRGYGFFMVLHDGQKVGRVGIVNYVMWDEPELGWHIFDGFEGQGFATEAAARIRDWADTERGLGPLISYIHPDNAPSRRVAERLGAHFERDTDLLGHAAQVWRHTGGQA</sequence>
<accession>A0A0B3RYD7</accession>
<dbReference type="Proteomes" id="UP000030960">
    <property type="component" value="Unassembled WGS sequence"/>
</dbReference>
<protein>
    <submittedName>
        <fullName evidence="2">Acetyltransferase, GNAT family protein</fullName>
    </submittedName>
</protein>
<dbReference type="SUPFAM" id="SSF55729">
    <property type="entry name" value="Acyl-CoA N-acyltransferases (Nat)"/>
    <property type="match status" value="1"/>
</dbReference>
<organism evidence="2 3">
    <name type="scientific">Mameliella alba</name>
    <dbReference type="NCBI Taxonomy" id="561184"/>
    <lineage>
        <taxon>Bacteria</taxon>
        <taxon>Pseudomonadati</taxon>
        <taxon>Pseudomonadota</taxon>
        <taxon>Alphaproteobacteria</taxon>
        <taxon>Rhodobacterales</taxon>
        <taxon>Roseobacteraceae</taxon>
        <taxon>Mameliella</taxon>
    </lineage>
</organism>
<dbReference type="RefSeq" id="WP_043140817.1">
    <property type="nucleotide sequence ID" value="NZ_JSUQ01000008.1"/>
</dbReference>
<dbReference type="Pfam" id="PF13302">
    <property type="entry name" value="Acetyltransf_3"/>
    <property type="match status" value="1"/>
</dbReference>
<dbReference type="STRING" id="561184.SAMN05216376_10684"/>
<evidence type="ECO:0000313" key="3">
    <source>
        <dbReference type="Proteomes" id="UP000030960"/>
    </source>
</evidence>
<gene>
    <name evidence="2" type="ORF">OA50_02133</name>
</gene>
<dbReference type="PATRIC" id="fig|1515334.3.peg.2151"/>
<dbReference type="OrthoDB" id="6293260at2"/>